<protein>
    <submittedName>
        <fullName evidence="1">Uncharacterized protein</fullName>
    </submittedName>
</protein>
<proteinExistence type="predicted"/>
<reference evidence="1 2" key="1">
    <citation type="submission" date="2016-06" db="EMBL/GenBank/DDBJ databases">
        <title>Comparative genomics of the ectomycorrhizal sister species Rhizopogon vinicolor and Rhizopogon vesiculosus (Basidiomycota: Boletales) reveals a divergence of the mating type B locus.</title>
        <authorList>
            <consortium name="DOE Joint Genome Institute"/>
            <person name="Mujic A.B."/>
            <person name="Kuo A."/>
            <person name="Tritt A."/>
            <person name="Lipzen A."/>
            <person name="Chen C."/>
            <person name="Johnson J."/>
            <person name="Sharma A."/>
            <person name="Barry K."/>
            <person name="Grigoriev I.V."/>
            <person name="Spatafora J.W."/>
        </authorList>
    </citation>
    <scope>NUCLEOTIDE SEQUENCE [LARGE SCALE GENOMIC DNA]</scope>
    <source>
        <strain evidence="1 2">AM-OR11-026</strain>
    </source>
</reference>
<dbReference type="Proteomes" id="UP000092154">
    <property type="component" value="Unassembled WGS sequence"/>
</dbReference>
<accession>A0A1B7N097</accession>
<gene>
    <name evidence="1" type="ORF">K503DRAFT_171798</name>
</gene>
<name>A0A1B7N097_9AGAM</name>
<dbReference type="InParanoid" id="A0A1B7N097"/>
<evidence type="ECO:0000313" key="1">
    <source>
        <dbReference type="EMBL" id="OAX38274.1"/>
    </source>
</evidence>
<keyword evidence="2" id="KW-1185">Reference proteome</keyword>
<sequence>MRGSNLTNNPSKYICTKTVLGCEIPFHQWILFLWNLEDDSALIFPIFATIDQALASGSLCSVPNASSSDMFMNLAQNLIAVSYYVIL</sequence>
<dbReference type="AlphaFoldDB" id="A0A1B7N097"/>
<organism evidence="1 2">
    <name type="scientific">Rhizopogon vinicolor AM-OR11-026</name>
    <dbReference type="NCBI Taxonomy" id="1314800"/>
    <lineage>
        <taxon>Eukaryota</taxon>
        <taxon>Fungi</taxon>
        <taxon>Dikarya</taxon>
        <taxon>Basidiomycota</taxon>
        <taxon>Agaricomycotina</taxon>
        <taxon>Agaricomycetes</taxon>
        <taxon>Agaricomycetidae</taxon>
        <taxon>Boletales</taxon>
        <taxon>Suillineae</taxon>
        <taxon>Rhizopogonaceae</taxon>
        <taxon>Rhizopogon</taxon>
    </lineage>
</organism>
<dbReference type="EMBL" id="KV448303">
    <property type="protein sequence ID" value="OAX38274.1"/>
    <property type="molecule type" value="Genomic_DNA"/>
</dbReference>
<evidence type="ECO:0000313" key="2">
    <source>
        <dbReference type="Proteomes" id="UP000092154"/>
    </source>
</evidence>